<evidence type="ECO:0000256" key="2">
    <source>
        <dbReference type="ARBA" id="ARBA00023125"/>
    </source>
</evidence>
<dbReference type="PANTHER" id="PTHR30514">
    <property type="entry name" value="GLUCOKINASE"/>
    <property type="match status" value="1"/>
</dbReference>
<keyword evidence="2" id="KW-0238">DNA-binding</keyword>
<protein>
    <submittedName>
        <fullName evidence="5">Transcriptional regulator, RpiR family</fullName>
    </submittedName>
</protein>
<dbReference type="Pfam" id="PF01380">
    <property type="entry name" value="SIS"/>
    <property type="match status" value="1"/>
</dbReference>
<reference evidence="5 6" key="1">
    <citation type="submission" date="2017-05" db="EMBL/GenBank/DDBJ databases">
        <authorList>
            <person name="Varghese N."/>
            <person name="Submissions S."/>
        </authorList>
    </citation>
    <scope>NUCLEOTIDE SEQUENCE [LARGE SCALE GENOMIC DNA]</scope>
    <source>
        <strain evidence="5 6">DSM 15949</strain>
    </source>
</reference>
<accession>A0ABY1NGY1</accession>
<proteinExistence type="predicted"/>
<dbReference type="InterPro" id="IPR000281">
    <property type="entry name" value="HTH_RpiR"/>
</dbReference>
<dbReference type="InterPro" id="IPR035472">
    <property type="entry name" value="RpiR-like_SIS"/>
</dbReference>
<dbReference type="SUPFAM" id="SSF53697">
    <property type="entry name" value="SIS domain"/>
    <property type="match status" value="1"/>
</dbReference>
<keyword evidence="3" id="KW-0804">Transcription</keyword>
<evidence type="ECO:0000259" key="4">
    <source>
        <dbReference type="PROSITE" id="PS51071"/>
    </source>
</evidence>
<dbReference type="Gene3D" id="1.10.10.10">
    <property type="entry name" value="Winged helix-like DNA-binding domain superfamily/Winged helix DNA-binding domain"/>
    <property type="match status" value="1"/>
</dbReference>
<evidence type="ECO:0000313" key="5">
    <source>
        <dbReference type="EMBL" id="SMP09467.1"/>
    </source>
</evidence>
<dbReference type="CDD" id="cd05013">
    <property type="entry name" value="SIS_RpiR"/>
    <property type="match status" value="1"/>
</dbReference>
<dbReference type="InterPro" id="IPR001347">
    <property type="entry name" value="SIS_dom"/>
</dbReference>
<dbReference type="Pfam" id="PF01418">
    <property type="entry name" value="HTH_6"/>
    <property type="match status" value="1"/>
</dbReference>
<comment type="caution">
    <text evidence="5">The sequence shown here is derived from an EMBL/GenBank/DDBJ whole genome shotgun (WGS) entry which is preliminary data.</text>
</comment>
<sequence>MADLDRPLLDDIRDRLEEFTATEKKAAHALMANYPVQGLGTVAQFADAAGVSSPTILRFVGRLGYSSFASFQHKLRSELESQLNSPLARSSQMPQTPAGDPHVEQILDNIRETFAHLPAGELDALVSLLADERKTVHLIGGRFTDGLARYMAAHLRIVRPNVIHVAGQQGNWLDQLLGIGPKDVIVVFDIRRYQAEIIQFAEAAARQGAKVALITDSWMSPVGRIASFVLPARVAVPSPWDSSLALMAIAEVLIAGVTRQNQERSLERMRALEALRDTHDPETKHRTGQPDI</sequence>
<gene>
    <name evidence="5" type="ORF">SAMN06265374_1112</name>
</gene>
<feature type="domain" description="HTH rpiR-type" evidence="4">
    <location>
        <begin position="6"/>
        <end position="82"/>
    </location>
</feature>
<keyword evidence="6" id="KW-1185">Reference proteome</keyword>
<dbReference type="EMBL" id="FXTT01000001">
    <property type="protein sequence ID" value="SMP09467.1"/>
    <property type="molecule type" value="Genomic_DNA"/>
</dbReference>
<evidence type="ECO:0000256" key="3">
    <source>
        <dbReference type="ARBA" id="ARBA00023163"/>
    </source>
</evidence>
<organism evidence="5 6">
    <name type="scientific">Roseibium denhamense</name>
    <dbReference type="NCBI Taxonomy" id="76305"/>
    <lineage>
        <taxon>Bacteria</taxon>
        <taxon>Pseudomonadati</taxon>
        <taxon>Pseudomonadota</taxon>
        <taxon>Alphaproteobacteria</taxon>
        <taxon>Hyphomicrobiales</taxon>
        <taxon>Stappiaceae</taxon>
        <taxon>Roseibium</taxon>
    </lineage>
</organism>
<dbReference type="Gene3D" id="3.40.50.10490">
    <property type="entry name" value="Glucose-6-phosphate isomerase like protein, domain 1"/>
    <property type="match status" value="1"/>
</dbReference>
<dbReference type="InterPro" id="IPR036388">
    <property type="entry name" value="WH-like_DNA-bd_sf"/>
</dbReference>
<dbReference type="Proteomes" id="UP001157914">
    <property type="component" value="Unassembled WGS sequence"/>
</dbReference>
<dbReference type="SUPFAM" id="SSF46689">
    <property type="entry name" value="Homeodomain-like"/>
    <property type="match status" value="1"/>
</dbReference>
<dbReference type="InterPro" id="IPR046348">
    <property type="entry name" value="SIS_dom_sf"/>
</dbReference>
<dbReference type="RefSeq" id="WP_425542573.1">
    <property type="nucleotide sequence ID" value="NZ_BAAAEA010000001.1"/>
</dbReference>
<dbReference type="PROSITE" id="PS51071">
    <property type="entry name" value="HTH_RPIR"/>
    <property type="match status" value="1"/>
</dbReference>
<keyword evidence="1" id="KW-0805">Transcription regulation</keyword>
<dbReference type="InterPro" id="IPR009057">
    <property type="entry name" value="Homeodomain-like_sf"/>
</dbReference>
<dbReference type="InterPro" id="IPR047640">
    <property type="entry name" value="RpiR-like"/>
</dbReference>
<evidence type="ECO:0000313" key="6">
    <source>
        <dbReference type="Proteomes" id="UP001157914"/>
    </source>
</evidence>
<evidence type="ECO:0000256" key="1">
    <source>
        <dbReference type="ARBA" id="ARBA00023015"/>
    </source>
</evidence>
<name>A0ABY1NGY1_9HYPH</name>
<dbReference type="PANTHER" id="PTHR30514:SF18">
    <property type="entry name" value="RPIR-FAMILY TRANSCRIPTIONAL REGULATOR"/>
    <property type="match status" value="1"/>
</dbReference>